<dbReference type="KEGG" id="ffu:CLAFUR5_10111"/>
<keyword evidence="2" id="KW-0812">Transmembrane</keyword>
<sequence length="179" mass="19923">MAESQQNLVPPGLPGSHGHDWQQRSLSPGSSNYQGRAQSPNSDNRDRHQGSKHVAMVEEPWTLTHMLYANMGGFVVKDMSEERDTRYLTVTGKLVPLAIQRQLIASEPPASKAEIKDKSKDNNHTKLLAVMQIAYFDVEFFMRFALHLPITQLELAVASVAGYAVSHYLLLFMAKAEGS</sequence>
<protein>
    <submittedName>
        <fullName evidence="3">Uncharacterized protein</fullName>
    </submittedName>
</protein>
<gene>
    <name evidence="3" type="ORF">CLAFUR5_10111</name>
</gene>
<dbReference type="RefSeq" id="XP_047763938.1">
    <property type="nucleotide sequence ID" value="XM_047909259.1"/>
</dbReference>
<accession>A0A9Q8URC6</accession>
<dbReference type="Proteomes" id="UP000756132">
    <property type="component" value="Chromosome 7"/>
</dbReference>
<dbReference type="EMBL" id="CP090169">
    <property type="protein sequence ID" value="UJO19572.1"/>
    <property type="molecule type" value="Genomic_DNA"/>
</dbReference>
<dbReference type="GeneID" id="71989989"/>
<feature type="region of interest" description="Disordered" evidence="1">
    <location>
        <begin position="1"/>
        <end position="52"/>
    </location>
</feature>
<dbReference type="AlphaFoldDB" id="A0A9Q8URC6"/>
<evidence type="ECO:0000313" key="4">
    <source>
        <dbReference type="Proteomes" id="UP000756132"/>
    </source>
</evidence>
<keyword evidence="4" id="KW-1185">Reference proteome</keyword>
<dbReference type="PANTHER" id="PTHR35043">
    <property type="entry name" value="TRANSCRIPTION FACTOR DOMAIN-CONTAINING PROTEIN"/>
    <property type="match status" value="1"/>
</dbReference>
<organism evidence="3 4">
    <name type="scientific">Passalora fulva</name>
    <name type="common">Tomato leaf mold</name>
    <name type="synonym">Cladosporium fulvum</name>
    <dbReference type="NCBI Taxonomy" id="5499"/>
    <lineage>
        <taxon>Eukaryota</taxon>
        <taxon>Fungi</taxon>
        <taxon>Dikarya</taxon>
        <taxon>Ascomycota</taxon>
        <taxon>Pezizomycotina</taxon>
        <taxon>Dothideomycetes</taxon>
        <taxon>Dothideomycetidae</taxon>
        <taxon>Mycosphaerellales</taxon>
        <taxon>Mycosphaerellaceae</taxon>
        <taxon>Fulvia</taxon>
    </lineage>
</organism>
<reference evidence="3" key="2">
    <citation type="journal article" date="2022" name="Microb. Genom.">
        <title>A chromosome-scale genome assembly of the tomato pathogen Cladosporium fulvum reveals a compartmentalized genome architecture and the presence of a dispensable chromosome.</title>
        <authorList>
            <person name="Zaccaron A.Z."/>
            <person name="Chen L.H."/>
            <person name="Samaras A."/>
            <person name="Stergiopoulos I."/>
        </authorList>
    </citation>
    <scope>NUCLEOTIDE SEQUENCE</scope>
    <source>
        <strain evidence="3">Race5_Kim</strain>
    </source>
</reference>
<feature type="compositionally biased region" description="Polar residues" evidence="1">
    <location>
        <begin position="23"/>
        <end position="42"/>
    </location>
</feature>
<name>A0A9Q8URC6_PASFU</name>
<dbReference type="OrthoDB" id="9451547at2759"/>
<reference evidence="3" key="1">
    <citation type="submission" date="2021-12" db="EMBL/GenBank/DDBJ databases">
        <authorList>
            <person name="Zaccaron A."/>
            <person name="Stergiopoulos I."/>
        </authorList>
    </citation>
    <scope>NUCLEOTIDE SEQUENCE</scope>
    <source>
        <strain evidence="3">Race5_Kim</strain>
    </source>
</reference>
<evidence type="ECO:0000256" key="2">
    <source>
        <dbReference type="SAM" id="Phobius"/>
    </source>
</evidence>
<evidence type="ECO:0000313" key="3">
    <source>
        <dbReference type="EMBL" id="UJO19572.1"/>
    </source>
</evidence>
<keyword evidence="2" id="KW-0472">Membrane</keyword>
<keyword evidence="2" id="KW-1133">Transmembrane helix</keyword>
<feature type="transmembrane region" description="Helical" evidence="2">
    <location>
        <begin position="156"/>
        <end position="174"/>
    </location>
</feature>
<proteinExistence type="predicted"/>
<dbReference type="PANTHER" id="PTHR35043:SF8">
    <property type="entry name" value="DUF4220 DOMAIN-CONTAINING PROTEIN"/>
    <property type="match status" value="1"/>
</dbReference>
<evidence type="ECO:0000256" key="1">
    <source>
        <dbReference type="SAM" id="MobiDB-lite"/>
    </source>
</evidence>